<gene>
    <name evidence="1" type="ORF">L2E82_22435</name>
</gene>
<proteinExistence type="predicted"/>
<protein>
    <submittedName>
        <fullName evidence="1">Uncharacterized protein</fullName>
    </submittedName>
</protein>
<organism evidence="1 2">
    <name type="scientific">Cichorium intybus</name>
    <name type="common">Chicory</name>
    <dbReference type="NCBI Taxonomy" id="13427"/>
    <lineage>
        <taxon>Eukaryota</taxon>
        <taxon>Viridiplantae</taxon>
        <taxon>Streptophyta</taxon>
        <taxon>Embryophyta</taxon>
        <taxon>Tracheophyta</taxon>
        <taxon>Spermatophyta</taxon>
        <taxon>Magnoliopsida</taxon>
        <taxon>eudicotyledons</taxon>
        <taxon>Gunneridae</taxon>
        <taxon>Pentapetalae</taxon>
        <taxon>asterids</taxon>
        <taxon>campanulids</taxon>
        <taxon>Asterales</taxon>
        <taxon>Asteraceae</taxon>
        <taxon>Cichorioideae</taxon>
        <taxon>Cichorieae</taxon>
        <taxon>Cichoriinae</taxon>
        <taxon>Cichorium</taxon>
    </lineage>
</organism>
<name>A0ACB9DXR2_CICIN</name>
<dbReference type="EMBL" id="CM042012">
    <property type="protein sequence ID" value="KAI3751352.1"/>
    <property type="molecule type" value="Genomic_DNA"/>
</dbReference>
<dbReference type="Proteomes" id="UP001055811">
    <property type="component" value="Linkage Group LG04"/>
</dbReference>
<evidence type="ECO:0000313" key="2">
    <source>
        <dbReference type="Proteomes" id="UP001055811"/>
    </source>
</evidence>
<accession>A0ACB9DXR2</accession>
<sequence>MGRSKVPMERINNDKKRNLTFKTRKHGIIKKALELTTLCDVNVSMIICTDHQESEIFSSDSHKVTSMMDLYRLNRVMKPEKIRYSSLSDFVKENTMKVEEELAKEKKNLEAKNIKDYTEVQRRELALGLESEIDKVKEKIESLKKISNIQNKDHCRIRPTNPESSSSMPSLNPCPYAWDDDELGFDPTELFGDQNNNCDRHENLSLQPPASAHYFSPEILPQPEPAPFSDQNNLIMLSSNPDSVLKLPMSKDYNYCYNHVNSILQPTPPGYCFSPEILQQPELPTFNGHNNNFIMQYSNPDSMMKLQMSENLQPPPPAYCFGPEIPQHPALPPFSDQNNFIMQSSNPGSIMKLQMSKDDIECCFQPREVLQHLELPRFSIQNNMILQSSKPDSMMNTMMSEDDKDYCDHENVSLQFQQ</sequence>
<reference evidence="2" key="1">
    <citation type="journal article" date="2022" name="Mol. Ecol. Resour.">
        <title>The genomes of chicory, endive, great burdock and yacon provide insights into Asteraceae palaeo-polyploidization history and plant inulin production.</title>
        <authorList>
            <person name="Fan W."/>
            <person name="Wang S."/>
            <person name="Wang H."/>
            <person name="Wang A."/>
            <person name="Jiang F."/>
            <person name="Liu H."/>
            <person name="Zhao H."/>
            <person name="Xu D."/>
            <person name="Zhang Y."/>
        </authorList>
    </citation>
    <scope>NUCLEOTIDE SEQUENCE [LARGE SCALE GENOMIC DNA]</scope>
    <source>
        <strain evidence="2">cv. Punajuju</strain>
    </source>
</reference>
<comment type="caution">
    <text evidence="1">The sequence shown here is derived from an EMBL/GenBank/DDBJ whole genome shotgun (WGS) entry which is preliminary data.</text>
</comment>
<keyword evidence="2" id="KW-1185">Reference proteome</keyword>
<evidence type="ECO:0000313" key="1">
    <source>
        <dbReference type="EMBL" id="KAI3751352.1"/>
    </source>
</evidence>
<reference evidence="1 2" key="2">
    <citation type="journal article" date="2022" name="Mol. Ecol. Resour.">
        <title>The genomes of chicory, endive, great burdock and yacon provide insights into Asteraceae paleo-polyploidization history and plant inulin production.</title>
        <authorList>
            <person name="Fan W."/>
            <person name="Wang S."/>
            <person name="Wang H."/>
            <person name="Wang A."/>
            <person name="Jiang F."/>
            <person name="Liu H."/>
            <person name="Zhao H."/>
            <person name="Xu D."/>
            <person name="Zhang Y."/>
        </authorList>
    </citation>
    <scope>NUCLEOTIDE SEQUENCE [LARGE SCALE GENOMIC DNA]</scope>
    <source>
        <strain evidence="2">cv. Punajuju</strain>
        <tissue evidence="1">Leaves</tissue>
    </source>
</reference>